<feature type="signal peptide" evidence="1">
    <location>
        <begin position="1"/>
        <end position="16"/>
    </location>
</feature>
<reference evidence="2" key="1">
    <citation type="submission" date="2024-06" db="EMBL/GenBank/DDBJ databases">
        <title>Draft Genome Sequence of Deinococcus sonorensis Type Strain KR-87, a Biofilm Producing Representative of the Genus Deinococcus.</title>
        <authorList>
            <person name="Boren L.S."/>
            <person name="Grosso R.A."/>
            <person name="Hugenberg-Cox A.N."/>
            <person name="Hill J.T.E."/>
            <person name="Albert C.M."/>
            <person name="Tuohy J.M."/>
        </authorList>
    </citation>
    <scope>NUCLEOTIDE SEQUENCE</scope>
    <source>
        <strain evidence="2">KR-87</strain>
        <plasmid evidence="2">pDson01</plasmid>
    </source>
</reference>
<accession>A0AAU7U546</accession>
<keyword evidence="2" id="KW-0614">Plasmid</keyword>
<dbReference type="AlphaFoldDB" id="A0AAU7U546"/>
<dbReference type="RefSeq" id="WP_350241186.1">
    <property type="nucleotide sequence ID" value="NZ_CP158297.1"/>
</dbReference>
<organism evidence="2">
    <name type="scientific">Deinococcus sonorensis KR-87</name>
    <dbReference type="NCBI Taxonomy" id="694439"/>
    <lineage>
        <taxon>Bacteria</taxon>
        <taxon>Thermotogati</taxon>
        <taxon>Deinococcota</taxon>
        <taxon>Deinococci</taxon>
        <taxon>Deinococcales</taxon>
        <taxon>Deinococcaceae</taxon>
        <taxon>Deinococcus</taxon>
    </lineage>
</organism>
<protein>
    <submittedName>
        <fullName evidence="2">Uncharacterized protein</fullName>
    </submittedName>
</protein>
<feature type="chain" id="PRO_5043706090" evidence="1">
    <location>
        <begin position="17"/>
        <end position="245"/>
    </location>
</feature>
<sequence length="245" mass="26586">MRLLLPLTFAVTTALAASPALPHVTFDARLLGLPATVRHVPAEQRGEDQLAPGEPAHVEATFGPRDGSTVRLLEVYPVAGLLAQDTGKVRARIDSLRTLLKGHPAPNRIRGELPFLPLVPAAQLLNGAVNDVDFPGGRGVRFLVAFSQEVAPVTRGQVFYTFQGLTNDGKHYVSLQYGVPLRELPLGTSAPELKGVFDALSSGDEPRANTAWNGYVARTKRQLDALMDDPRLTRLDAFVRSIRVR</sequence>
<keyword evidence="1" id="KW-0732">Signal</keyword>
<dbReference type="KEGG" id="dsc:ABOD76_02615"/>
<geneLocation type="plasmid" evidence="2">
    <name>pDson01</name>
</geneLocation>
<evidence type="ECO:0000256" key="1">
    <source>
        <dbReference type="SAM" id="SignalP"/>
    </source>
</evidence>
<gene>
    <name evidence="2" type="ORF">ABOD76_02615</name>
</gene>
<proteinExistence type="predicted"/>
<name>A0AAU7U546_9DEIO</name>
<dbReference type="EMBL" id="CP158297">
    <property type="protein sequence ID" value="XBV83597.1"/>
    <property type="molecule type" value="Genomic_DNA"/>
</dbReference>
<evidence type="ECO:0000313" key="2">
    <source>
        <dbReference type="EMBL" id="XBV83597.1"/>
    </source>
</evidence>